<dbReference type="RefSeq" id="WP_093092119.1">
    <property type="nucleotide sequence ID" value="NZ_FOTQ01000001.1"/>
</dbReference>
<evidence type="ECO:0000313" key="1">
    <source>
        <dbReference type="EMBL" id="SFL76050.1"/>
    </source>
</evidence>
<dbReference type="InterPro" id="IPR021333">
    <property type="entry name" value="DUF2946"/>
</dbReference>
<proteinExistence type="predicted"/>
<name>A0A1I4KBG6_9RHOB</name>
<evidence type="ECO:0008006" key="3">
    <source>
        <dbReference type="Google" id="ProtNLM"/>
    </source>
</evidence>
<gene>
    <name evidence="1" type="ORF">SAMN04488042_1011404</name>
</gene>
<dbReference type="Pfam" id="PF11162">
    <property type="entry name" value="DUF2946"/>
    <property type="match status" value="1"/>
</dbReference>
<dbReference type="STRING" id="254406.SAMN04488042_1011404"/>
<keyword evidence="2" id="KW-1185">Reference proteome</keyword>
<protein>
    <recommendedName>
        <fullName evidence="3">DUF2946 domain-containing protein</fullName>
    </recommendedName>
</protein>
<dbReference type="AlphaFoldDB" id="A0A1I4KBG6"/>
<accession>A0A1I4KBG6</accession>
<dbReference type="OrthoDB" id="7857843at2"/>
<sequence>MPASKAADQGPFRSRWIGMRPVSAMLAALALMLQLITPSLAQSAAANGASWIEICAEAGAVWIAVEDEFDPDSDTKAPRHSECRDCLLCTVATPAAQPVAATLSGPAPVFCVLVTGAGFRMSSSKPFVSTMTRGPPRVFQVDMDPARSAGMAQFSQKGDAL</sequence>
<organism evidence="1 2">
    <name type="scientific">Shimia aestuarii</name>
    <dbReference type="NCBI Taxonomy" id="254406"/>
    <lineage>
        <taxon>Bacteria</taxon>
        <taxon>Pseudomonadati</taxon>
        <taxon>Pseudomonadota</taxon>
        <taxon>Alphaproteobacteria</taxon>
        <taxon>Rhodobacterales</taxon>
        <taxon>Roseobacteraceae</taxon>
    </lineage>
</organism>
<dbReference type="Proteomes" id="UP000199144">
    <property type="component" value="Unassembled WGS sequence"/>
</dbReference>
<evidence type="ECO:0000313" key="2">
    <source>
        <dbReference type="Proteomes" id="UP000199144"/>
    </source>
</evidence>
<dbReference type="EMBL" id="FOTQ01000001">
    <property type="protein sequence ID" value="SFL76050.1"/>
    <property type="molecule type" value="Genomic_DNA"/>
</dbReference>
<reference evidence="1 2" key="1">
    <citation type="submission" date="2016-10" db="EMBL/GenBank/DDBJ databases">
        <authorList>
            <person name="de Groot N.N."/>
        </authorList>
    </citation>
    <scope>NUCLEOTIDE SEQUENCE [LARGE SCALE GENOMIC DNA]</scope>
    <source>
        <strain evidence="1 2">DSM 15283</strain>
    </source>
</reference>